<dbReference type="RefSeq" id="WP_120048321.1">
    <property type="nucleotide sequence ID" value="NZ_RAHX01000001.1"/>
</dbReference>
<name>A0A419RU88_9SPHN</name>
<dbReference type="CDD" id="cd00338">
    <property type="entry name" value="Ser_Recombinase"/>
    <property type="match status" value="1"/>
</dbReference>
<evidence type="ECO:0000256" key="1">
    <source>
        <dbReference type="ARBA" id="ARBA00023125"/>
    </source>
</evidence>
<dbReference type="InterPro" id="IPR050639">
    <property type="entry name" value="SSR_resolvase"/>
</dbReference>
<keyword evidence="1" id="KW-0238">DNA-binding</keyword>
<sequence length="222" mass="23966">MTIRTPAIAYFRVSTDRQGRSGLGLEAQREAVARYAAETRLELVGEFVEVETGKGSNALSKRPQLLAALTQAKNRKAKLVLAKLDRLARNVHFISGLMETGVDFAVADMPNADRFQLHLYAALAEKEAEVISHRTKAALAAAKARGTVLGRNGKVLAKRNKAEAEARLKPIAGQLLAKKEAGKSIRQIAAELNKEGVASPAGGKWHPASLHRALSRLETMKG</sequence>
<dbReference type="Pfam" id="PF00239">
    <property type="entry name" value="Resolvase"/>
    <property type="match status" value="1"/>
</dbReference>
<dbReference type="PANTHER" id="PTHR30461">
    <property type="entry name" value="DNA-INVERTASE FROM LAMBDOID PROPHAGE"/>
    <property type="match status" value="1"/>
</dbReference>
<dbReference type="InterPro" id="IPR006119">
    <property type="entry name" value="Resolv_N"/>
</dbReference>
<dbReference type="PROSITE" id="PS51736">
    <property type="entry name" value="RECOMBINASES_3"/>
    <property type="match status" value="1"/>
</dbReference>
<dbReference type="SUPFAM" id="SSF53041">
    <property type="entry name" value="Resolvase-like"/>
    <property type="match status" value="1"/>
</dbReference>
<dbReference type="Proteomes" id="UP000285232">
    <property type="component" value="Unassembled WGS sequence"/>
</dbReference>
<accession>A0A419RU88</accession>
<evidence type="ECO:0000313" key="4">
    <source>
        <dbReference type="EMBL" id="RJY09314.1"/>
    </source>
</evidence>
<gene>
    <name evidence="4" type="ORF">D6201_08055</name>
</gene>
<dbReference type="Gene3D" id="3.40.50.1390">
    <property type="entry name" value="Resolvase, N-terminal catalytic domain"/>
    <property type="match status" value="1"/>
</dbReference>
<dbReference type="GO" id="GO:0000150">
    <property type="term" value="F:DNA strand exchange activity"/>
    <property type="evidence" value="ECO:0007669"/>
    <property type="project" value="InterPro"/>
</dbReference>
<dbReference type="InterPro" id="IPR036162">
    <property type="entry name" value="Resolvase-like_N_sf"/>
</dbReference>
<feature type="domain" description="Resolvase/invertase-type recombinase catalytic" evidence="3">
    <location>
        <begin position="6"/>
        <end position="146"/>
    </location>
</feature>
<dbReference type="SMART" id="SM00857">
    <property type="entry name" value="Resolvase"/>
    <property type="match status" value="1"/>
</dbReference>
<dbReference type="Pfam" id="PF07508">
    <property type="entry name" value="Recombinase"/>
    <property type="match status" value="1"/>
</dbReference>
<dbReference type="EMBL" id="RAHX01000001">
    <property type="protein sequence ID" value="RJY09314.1"/>
    <property type="molecule type" value="Genomic_DNA"/>
</dbReference>
<protein>
    <submittedName>
        <fullName evidence="4">Resolvase</fullName>
    </submittedName>
</protein>
<dbReference type="GO" id="GO:0003677">
    <property type="term" value="F:DNA binding"/>
    <property type="evidence" value="ECO:0007669"/>
    <property type="project" value="UniProtKB-KW"/>
</dbReference>
<proteinExistence type="predicted"/>
<keyword evidence="5" id="KW-1185">Reference proteome</keyword>
<comment type="caution">
    <text evidence="4">The sequence shown here is derived from an EMBL/GenBank/DDBJ whole genome shotgun (WGS) entry which is preliminary data.</text>
</comment>
<dbReference type="InterPro" id="IPR011109">
    <property type="entry name" value="DNA_bind_recombinase_dom"/>
</dbReference>
<dbReference type="OrthoDB" id="2290206at2"/>
<keyword evidence="2" id="KW-0233">DNA recombination</keyword>
<evidence type="ECO:0000259" key="3">
    <source>
        <dbReference type="PROSITE" id="PS51736"/>
    </source>
</evidence>
<organism evidence="4 5">
    <name type="scientific">Aurantiacibacter aquimixticola</name>
    <dbReference type="NCBI Taxonomy" id="1958945"/>
    <lineage>
        <taxon>Bacteria</taxon>
        <taxon>Pseudomonadati</taxon>
        <taxon>Pseudomonadota</taxon>
        <taxon>Alphaproteobacteria</taxon>
        <taxon>Sphingomonadales</taxon>
        <taxon>Erythrobacteraceae</taxon>
        <taxon>Aurantiacibacter</taxon>
    </lineage>
</organism>
<evidence type="ECO:0000313" key="5">
    <source>
        <dbReference type="Proteomes" id="UP000285232"/>
    </source>
</evidence>
<dbReference type="PANTHER" id="PTHR30461:SF2">
    <property type="entry name" value="SERINE RECOMBINASE PINE-RELATED"/>
    <property type="match status" value="1"/>
</dbReference>
<dbReference type="AlphaFoldDB" id="A0A419RU88"/>
<evidence type="ECO:0000256" key="2">
    <source>
        <dbReference type="ARBA" id="ARBA00023172"/>
    </source>
</evidence>
<reference evidence="4 5" key="1">
    <citation type="journal article" date="2017" name="Int. J. Syst. Evol. Microbiol.">
        <title>Erythrobacter aquimixticola sp. nov., isolated from the junction between the ocean and a freshwater spring.</title>
        <authorList>
            <person name="Park S."/>
            <person name="Jung Y.T."/>
            <person name="Choi S.J."/>
            <person name="Yoon J.H."/>
        </authorList>
    </citation>
    <scope>NUCLEOTIDE SEQUENCE [LARGE SCALE GENOMIC DNA]</scope>
    <source>
        <strain evidence="4 5">JSSK-14</strain>
    </source>
</reference>